<evidence type="ECO:0000256" key="6">
    <source>
        <dbReference type="ARBA" id="ARBA00023180"/>
    </source>
</evidence>
<dbReference type="WBParaSite" id="PSAMB.scaffold2104size25387.g16500.t1">
    <property type="protein sequence ID" value="PSAMB.scaffold2104size25387.g16500.t1"/>
    <property type="gene ID" value="PSAMB.scaffold2104size25387.g16500"/>
</dbReference>
<dbReference type="InterPro" id="IPR001285">
    <property type="entry name" value="Synaptophysin/porin"/>
</dbReference>
<feature type="transmembrane region" description="Helical" evidence="8">
    <location>
        <begin position="12"/>
        <end position="31"/>
    </location>
</feature>
<evidence type="ECO:0000313" key="11">
    <source>
        <dbReference type="WBParaSite" id="PSAMB.scaffold2104size25387.g16500.t1"/>
    </source>
</evidence>
<keyword evidence="5 7" id="KW-0472">Membrane</keyword>
<dbReference type="Pfam" id="PF01284">
    <property type="entry name" value="MARVEL"/>
    <property type="match status" value="1"/>
</dbReference>
<evidence type="ECO:0000256" key="5">
    <source>
        <dbReference type="ARBA" id="ARBA00023136"/>
    </source>
</evidence>
<keyword evidence="3 7" id="KW-0812">Transmembrane</keyword>
<dbReference type="Proteomes" id="UP000887566">
    <property type="component" value="Unplaced"/>
</dbReference>
<evidence type="ECO:0000256" key="3">
    <source>
        <dbReference type="ARBA" id="ARBA00022692"/>
    </source>
</evidence>
<feature type="transmembrane region" description="Helical" evidence="8">
    <location>
        <begin position="193"/>
        <end position="215"/>
    </location>
</feature>
<feature type="domain" description="MARVEL" evidence="9">
    <location>
        <begin position="8"/>
        <end position="219"/>
    </location>
</feature>
<dbReference type="PROSITE" id="PS51225">
    <property type="entry name" value="MARVEL"/>
    <property type="match status" value="1"/>
</dbReference>
<keyword evidence="4 8" id="KW-1133">Transmembrane helix</keyword>
<dbReference type="PRINTS" id="PR00220">
    <property type="entry name" value="SYNAPTOPHYSN"/>
</dbReference>
<protein>
    <submittedName>
        <fullName evidence="11">MARVEL domain-containing protein</fullName>
    </submittedName>
</protein>
<keyword evidence="6" id="KW-0325">Glycoprotein</keyword>
<feature type="transmembrane region" description="Helical" evidence="8">
    <location>
        <begin position="93"/>
        <end position="116"/>
    </location>
</feature>
<dbReference type="PANTHER" id="PTHR10306">
    <property type="entry name" value="SYNAPTOPHYSIN"/>
    <property type="match status" value="1"/>
</dbReference>
<keyword evidence="10" id="KW-1185">Reference proteome</keyword>
<name>A0A914VL18_9BILA</name>
<reference evidence="11" key="1">
    <citation type="submission" date="2022-11" db="UniProtKB">
        <authorList>
            <consortium name="WormBaseParasite"/>
        </authorList>
    </citation>
    <scope>IDENTIFICATION</scope>
</reference>
<evidence type="ECO:0000256" key="4">
    <source>
        <dbReference type="ARBA" id="ARBA00022989"/>
    </source>
</evidence>
<organism evidence="10 11">
    <name type="scientific">Plectus sambesii</name>
    <dbReference type="NCBI Taxonomy" id="2011161"/>
    <lineage>
        <taxon>Eukaryota</taxon>
        <taxon>Metazoa</taxon>
        <taxon>Ecdysozoa</taxon>
        <taxon>Nematoda</taxon>
        <taxon>Chromadorea</taxon>
        <taxon>Plectida</taxon>
        <taxon>Plectina</taxon>
        <taxon>Plectoidea</taxon>
        <taxon>Plectidae</taxon>
        <taxon>Plectus</taxon>
    </lineage>
</organism>
<feature type="transmembrane region" description="Helical" evidence="8">
    <location>
        <begin position="128"/>
        <end position="148"/>
    </location>
</feature>
<sequence>MANLNVEVLKLPLGFIRIVELPMILIAFGSMSGWEKSFKYTPNCLDKPAEKTYHVDTFKLDKFMIASNSCFIGGESSPAVPLWGEGYGSSSGFFIFTGIVSLLFVLAILAVYLLLWGNYESDSRLASLDFVITAVLTVFWFLGTIFWWSGANGVGHLTSKASIQTQLTFRDAACGPPKSNLCPVTLDGGNSGLVISVLAGWACSLLFLANCWFVYKETIWFRNREASRAYADSQNTAYTAPPQYAPPMSYQR</sequence>
<dbReference type="AlphaFoldDB" id="A0A914VL18"/>
<evidence type="ECO:0000256" key="8">
    <source>
        <dbReference type="SAM" id="Phobius"/>
    </source>
</evidence>
<comment type="similarity">
    <text evidence="2">Belongs to the synaptophysin/synaptobrevin family.</text>
</comment>
<accession>A0A914VL18</accession>
<evidence type="ECO:0000256" key="1">
    <source>
        <dbReference type="ARBA" id="ARBA00004141"/>
    </source>
</evidence>
<dbReference type="GO" id="GO:0030672">
    <property type="term" value="C:synaptic vesicle membrane"/>
    <property type="evidence" value="ECO:0007669"/>
    <property type="project" value="TreeGrafter"/>
</dbReference>
<evidence type="ECO:0000256" key="7">
    <source>
        <dbReference type="PROSITE-ProRule" id="PRU00581"/>
    </source>
</evidence>
<proteinExistence type="inferred from homology"/>
<dbReference type="InterPro" id="IPR008253">
    <property type="entry name" value="Marvel"/>
</dbReference>
<evidence type="ECO:0000259" key="9">
    <source>
        <dbReference type="PROSITE" id="PS51225"/>
    </source>
</evidence>
<evidence type="ECO:0000256" key="2">
    <source>
        <dbReference type="ARBA" id="ARBA00006476"/>
    </source>
</evidence>
<comment type="subcellular location">
    <subcellularLocation>
        <location evidence="1">Membrane</location>
        <topology evidence="1">Multi-pass membrane protein</topology>
    </subcellularLocation>
</comment>
<evidence type="ECO:0000313" key="10">
    <source>
        <dbReference type="Proteomes" id="UP000887566"/>
    </source>
</evidence>
<dbReference type="PANTHER" id="PTHR10306:SF17">
    <property type="entry name" value="MARVEL DOMAIN-CONTAINING PROTEIN"/>
    <property type="match status" value="1"/>
</dbReference>